<reference evidence="12 13" key="1">
    <citation type="submission" date="2020-04" db="EMBL/GenBank/DDBJ databases">
        <authorList>
            <person name="Laetsch R D."/>
            <person name="Stevens L."/>
            <person name="Kumar S."/>
            <person name="Blaxter L. M."/>
        </authorList>
    </citation>
    <scope>NUCLEOTIDE SEQUENCE [LARGE SCALE GENOMIC DNA]</scope>
</reference>
<accession>A0A8S1EPG1</accession>
<dbReference type="OrthoDB" id="66620at2759"/>
<evidence type="ECO:0000256" key="3">
    <source>
        <dbReference type="ARBA" id="ARBA00022448"/>
    </source>
</evidence>
<dbReference type="Proteomes" id="UP000494206">
    <property type="component" value="Unassembled WGS sequence"/>
</dbReference>
<keyword evidence="5" id="KW-0547">Nucleotide-binding</keyword>
<protein>
    <recommendedName>
        <fullName evidence="11">ABC transporter domain-containing protein</fullName>
    </recommendedName>
</protein>
<feature type="transmembrane region" description="Helical" evidence="10">
    <location>
        <begin position="392"/>
        <end position="409"/>
    </location>
</feature>
<evidence type="ECO:0000256" key="10">
    <source>
        <dbReference type="SAM" id="Phobius"/>
    </source>
</evidence>
<sequence length="645" mass="72952">MTKKKNENNRGVDELAKTQNSPAETDPLLEYETTAVDLREGVCLGWQDIRVSRKQKDGEMKEILKGVSGQARAGQLTFIMGGSGAGKTTLLNVLTNRNMKEMEMSGTILMNGREICASELKRFSAYVQQEDAFISGFSVYETLDFAAKLRNPDELDSDQRAELVEKLLIQLNLKKCQDASIGGVAQKSISRGERKRLAFACEILTNPSILFCDEPTSGLDSYMSHQVMSSLRDLAISGKTIICTIHQPSTPVFLMADALILLNQGQVVYCGPANKVDDYFAKLGYPLPLFTSSTEHFMAVLSKNNEETDQHYEARLKVCEEKNRFQANRKLFVFSALTQQNIEVHNNFDYLGDAKEQQSTGFARSWLQQFIYLYIRANIQLFRKKRYVCIKITQTMVISGVLGLVYLQVPIHRNYLLGMKGVIFATFQMNNTLFMLPSMVVFWEDYPVVVREFQANMYSPSAYFLAKTTADSLQYIIYPLIFSSIVYFLCGLPLHQKAMISYMGMSVAMGLIVTAMSAAVVSLFGDLTVSLIGAPLIGIPLMTFGGFLITFDSIPLYYKPIAYFSWYKYAFEAVIIAFFENVGEIPGCSIKTYNIEFGCSTGEQFIKDLDFSPDRYWYDWIAILLIFLFWKLLGLFVFTRRISRA</sequence>
<dbReference type="Gene3D" id="3.40.50.300">
    <property type="entry name" value="P-loop containing nucleotide triphosphate hydrolases"/>
    <property type="match status" value="1"/>
</dbReference>
<keyword evidence="6" id="KW-0067">ATP-binding</keyword>
<evidence type="ECO:0000256" key="1">
    <source>
        <dbReference type="ARBA" id="ARBA00004141"/>
    </source>
</evidence>
<name>A0A8S1EPG1_9PELO</name>
<evidence type="ECO:0000256" key="6">
    <source>
        <dbReference type="ARBA" id="ARBA00022840"/>
    </source>
</evidence>
<feature type="transmembrane region" description="Helical" evidence="10">
    <location>
        <begin position="475"/>
        <end position="494"/>
    </location>
</feature>
<keyword evidence="3" id="KW-0813">Transport</keyword>
<proteinExistence type="inferred from homology"/>
<feature type="domain" description="ABC transporter" evidence="11">
    <location>
        <begin position="49"/>
        <end position="289"/>
    </location>
</feature>
<keyword evidence="8 10" id="KW-0472">Membrane</keyword>
<evidence type="ECO:0000256" key="7">
    <source>
        <dbReference type="ARBA" id="ARBA00022989"/>
    </source>
</evidence>
<dbReference type="PROSITE" id="PS50893">
    <property type="entry name" value="ABC_TRANSPORTER_2"/>
    <property type="match status" value="1"/>
</dbReference>
<dbReference type="PANTHER" id="PTHR48041">
    <property type="entry name" value="ABC TRANSPORTER G FAMILY MEMBER 28"/>
    <property type="match status" value="1"/>
</dbReference>
<dbReference type="GO" id="GO:0005886">
    <property type="term" value="C:plasma membrane"/>
    <property type="evidence" value="ECO:0007669"/>
    <property type="project" value="TreeGrafter"/>
</dbReference>
<dbReference type="InterPro" id="IPR043926">
    <property type="entry name" value="ABCG_dom"/>
</dbReference>
<feature type="transmembrane region" description="Helical" evidence="10">
    <location>
        <begin position="561"/>
        <end position="579"/>
    </location>
</feature>
<dbReference type="InterPro" id="IPR050352">
    <property type="entry name" value="ABCG_transporters"/>
</dbReference>
<evidence type="ECO:0000259" key="11">
    <source>
        <dbReference type="PROSITE" id="PS50893"/>
    </source>
</evidence>
<organism evidence="12 13">
    <name type="scientific">Caenorhabditis bovis</name>
    <dbReference type="NCBI Taxonomy" id="2654633"/>
    <lineage>
        <taxon>Eukaryota</taxon>
        <taxon>Metazoa</taxon>
        <taxon>Ecdysozoa</taxon>
        <taxon>Nematoda</taxon>
        <taxon>Chromadorea</taxon>
        <taxon>Rhabditida</taxon>
        <taxon>Rhabditina</taxon>
        <taxon>Rhabditomorpha</taxon>
        <taxon>Rhabditoidea</taxon>
        <taxon>Rhabditidae</taxon>
        <taxon>Peloderinae</taxon>
        <taxon>Caenorhabditis</taxon>
    </lineage>
</organism>
<evidence type="ECO:0000313" key="12">
    <source>
        <dbReference type="EMBL" id="CAB3402734.1"/>
    </source>
</evidence>
<dbReference type="PANTHER" id="PTHR48041:SF68">
    <property type="entry name" value="ABC TRANSPORTER DOMAIN-CONTAINING PROTEIN"/>
    <property type="match status" value="1"/>
</dbReference>
<dbReference type="InterPro" id="IPR003593">
    <property type="entry name" value="AAA+_ATPase"/>
</dbReference>
<dbReference type="InterPro" id="IPR027417">
    <property type="entry name" value="P-loop_NTPase"/>
</dbReference>
<evidence type="ECO:0000256" key="2">
    <source>
        <dbReference type="ARBA" id="ARBA00005814"/>
    </source>
</evidence>
<dbReference type="GO" id="GO:0140359">
    <property type="term" value="F:ABC-type transporter activity"/>
    <property type="evidence" value="ECO:0007669"/>
    <property type="project" value="InterPro"/>
</dbReference>
<dbReference type="EMBL" id="CADEPM010000003">
    <property type="protein sequence ID" value="CAB3402734.1"/>
    <property type="molecule type" value="Genomic_DNA"/>
</dbReference>
<feature type="transmembrane region" description="Helical" evidence="10">
    <location>
        <begin position="617"/>
        <end position="638"/>
    </location>
</feature>
<comment type="subcellular location">
    <subcellularLocation>
        <location evidence="1">Membrane</location>
        <topology evidence="1">Multi-pass membrane protein</topology>
    </subcellularLocation>
</comment>
<feature type="compositionally biased region" description="Basic and acidic residues" evidence="9">
    <location>
        <begin position="1"/>
        <end position="16"/>
    </location>
</feature>
<dbReference type="SMART" id="SM00382">
    <property type="entry name" value="AAA"/>
    <property type="match status" value="1"/>
</dbReference>
<keyword evidence="13" id="KW-1185">Reference proteome</keyword>
<dbReference type="Pfam" id="PF01061">
    <property type="entry name" value="ABC2_membrane"/>
    <property type="match status" value="1"/>
</dbReference>
<comment type="similarity">
    <text evidence="2">Belongs to the ABC transporter superfamily. ABCG family. Eye pigment precursor importer (TC 3.A.1.204) subfamily.</text>
</comment>
<evidence type="ECO:0000256" key="5">
    <source>
        <dbReference type="ARBA" id="ARBA00022741"/>
    </source>
</evidence>
<dbReference type="InterPro" id="IPR013525">
    <property type="entry name" value="ABC2_TM"/>
</dbReference>
<comment type="caution">
    <text evidence="12">The sequence shown here is derived from an EMBL/GenBank/DDBJ whole genome shotgun (WGS) entry which is preliminary data.</text>
</comment>
<dbReference type="Pfam" id="PF00005">
    <property type="entry name" value="ABC_tran"/>
    <property type="match status" value="1"/>
</dbReference>
<dbReference type="AlphaFoldDB" id="A0A8S1EPG1"/>
<feature type="transmembrane region" description="Helical" evidence="10">
    <location>
        <begin position="531"/>
        <end position="549"/>
    </location>
</feature>
<dbReference type="GO" id="GO:0016887">
    <property type="term" value="F:ATP hydrolysis activity"/>
    <property type="evidence" value="ECO:0007669"/>
    <property type="project" value="InterPro"/>
</dbReference>
<keyword evidence="4 10" id="KW-0812">Transmembrane</keyword>
<evidence type="ECO:0000256" key="9">
    <source>
        <dbReference type="SAM" id="MobiDB-lite"/>
    </source>
</evidence>
<evidence type="ECO:0000256" key="8">
    <source>
        <dbReference type="ARBA" id="ARBA00023136"/>
    </source>
</evidence>
<dbReference type="SUPFAM" id="SSF52540">
    <property type="entry name" value="P-loop containing nucleoside triphosphate hydrolases"/>
    <property type="match status" value="1"/>
</dbReference>
<dbReference type="CDD" id="cd03213">
    <property type="entry name" value="ABCG_EPDR"/>
    <property type="match status" value="1"/>
</dbReference>
<dbReference type="InterPro" id="IPR003439">
    <property type="entry name" value="ABC_transporter-like_ATP-bd"/>
</dbReference>
<gene>
    <name evidence="12" type="ORF">CBOVIS_LOCUS5312</name>
</gene>
<evidence type="ECO:0000256" key="4">
    <source>
        <dbReference type="ARBA" id="ARBA00022692"/>
    </source>
</evidence>
<dbReference type="GO" id="GO:0005524">
    <property type="term" value="F:ATP binding"/>
    <property type="evidence" value="ECO:0007669"/>
    <property type="project" value="UniProtKB-KW"/>
</dbReference>
<feature type="region of interest" description="Disordered" evidence="9">
    <location>
        <begin position="1"/>
        <end position="25"/>
    </location>
</feature>
<evidence type="ECO:0000313" key="13">
    <source>
        <dbReference type="Proteomes" id="UP000494206"/>
    </source>
</evidence>
<feature type="transmembrane region" description="Helical" evidence="10">
    <location>
        <begin position="506"/>
        <end position="525"/>
    </location>
</feature>
<keyword evidence="7 10" id="KW-1133">Transmembrane helix</keyword>
<dbReference type="Pfam" id="PF19055">
    <property type="entry name" value="ABC2_membrane_7"/>
    <property type="match status" value="1"/>
</dbReference>